<proteinExistence type="predicted"/>
<organism evidence="3 4">
    <name type="scientific">Stenotrophomonas panacihumi</name>
    <dbReference type="NCBI Taxonomy" id="676599"/>
    <lineage>
        <taxon>Bacteria</taxon>
        <taxon>Pseudomonadati</taxon>
        <taxon>Pseudomonadota</taxon>
        <taxon>Gammaproteobacteria</taxon>
        <taxon>Lysobacterales</taxon>
        <taxon>Lysobacteraceae</taxon>
        <taxon>Stenotrophomonas</taxon>
    </lineage>
</organism>
<dbReference type="AlphaFoldDB" id="A0A0R0B298"/>
<dbReference type="PROSITE" id="PS50110">
    <property type="entry name" value="RESPONSE_REGULATORY"/>
    <property type="match status" value="1"/>
</dbReference>
<dbReference type="GO" id="GO:0000160">
    <property type="term" value="P:phosphorelay signal transduction system"/>
    <property type="evidence" value="ECO:0007669"/>
    <property type="project" value="InterPro"/>
</dbReference>
<accession>A0A0R0B298</accession>
<dbReference type="SUPFAM" id="SSF52172">
    <property type="entry name" value="CheY-like"/>
    <property type="match status" value="1"/>
</dbReference>
<dbReference type="SMART" id="SM00448">
    <property type="entry name" value="REC"/>
    <property type="match status" value="1"/>
</dbReference>
<evidence type="ECO:0000313" key="3">
    <source>
        <dbReference type="EMBL" id="KRG47873.1"/>
    </source>
</evidence>
<keyword evidence="4" id="KW-1185">Reference proteome</keyword>
<dbReference type="STRING" id="676599.ARC20_02845"/>
<name>A0A0R0B298_9GAMM</name>
<protein>
    <submittedName>
        <fullName evidence="3">Transcriptional regulator</fullName>
    </submittedName>
</protein>
<sequence>MSALQGLRVLVVENDEMNAMLLELQLAQAGATVAGPAATVEAALQQVEEEAMDLAVLDYRLGGGQTSEAVAERLNTLGVPFVVATGQVTGGLPAAFERGVLLTKPYLAEDLVRSLRQAQEIAAGQ</sequence>
<evidence type="ECO:0000256" key="1">
    <source>
        <dbReference type="PROSITE-ProRule" id="PRU00169"/>
    </source>
</evidence>
<dbReference type="OrthoDB" id="582170at2"/>
<feature type="modified residue" description="4-aspartylphosphate" evidence="1">
    <location>
        <position position="58"/>
    </location>
</feature>
<dbReference type="InterPro" id="IPR001789">
    <property type="entry name" value="Sig_transdc_resp-reg_receiver"/>
</dbReference>
<dbReference type="Gene3D" id="3.40.50.2300">
    <property type="match status" value="1"/>
</dbReference>
<dbReference type="InterPro" id="IPR011006">
    <property type="entry name" value="CheY-like_superfamily"/>
</dbReference>
<comment type="caution">
    <text evidence="3">The sequence shown here is derived from an EMBL/GenBank/DDBJ whole genome shotgun (WGS) entry which is preliminary data.</text>
</comment>
<dbReference type="Proteomes" id="UP000051802">
    <property type="component" value="Unassembled WGS sequence"/>
</dbReference>
<reference evidence="3 4" key="1">
    <citation type="submission" date="2015-10" db="EMBL/GenBank/DDBJ databases">
        <title>Genome sequencing and analysis of members of genus Stenotrophomonas.</title>
        <authorList>
            <person name="Patil P.P."/>
            <person name="Midha S."/>
            <person name="Patil P.B."/>
        </authorList>
    </citation>
    <scope>NUCLEOTIDE SEQUENCE [LARGE SCALE GENOMIC DNA]</scope>
    <source>
        <strain evidence="3 4">JCM 16536</strain>
    </source>
</reference>
<dbReference type="EMBL" id="LLXU01000024">
    <property type="protein sequence ID" value="KRG47873.1"/>
    <property type="molecule type" value="Genomic_DNA"/>
</dbReference>
<dbReference type="Pfam" id="PF00072">
    <property type="entry name" value="Response_reg"/>
    <property type="match status" value="1"/>
</dbReference>
<dbReference type="RefSeq" id="WP_057643146.1">
    <property type="nucleotide sequence ID" value="NZ_LLXU01000024.1"/>
</dbReference>
<evidence type="ECO:0000313" key="4">
    <source>
        <dbReference type="Proteomes" id="UP000051802"/>
    </source>
</evidence>
<gene>
    <name evidence="3" type="ORF">ARC20_02845</name>
</gene>
<keyword evidence="1" id="KW-0597">Phosphoprotein</keyword>
<feature type="domain" description="Response regulatory" evidence="2">
    <location>
        <begin position="8"/>
        <end position="119"/>
    </location>
</feature>
<evidence type="ECO:0000259" key="2">
    <source>
        <dbReference type="PROSITE" id="PS50110"/>
    </source>
</evidence>